<reference evidence="2" key="1">
    <citation type="journal article" date="2019" name="Int. J. Syst. Evol. Microbiol.">
        <title>The Global Catalogue of Microorganisms (GCM) 10K type strain sequencing project: providing services to taxonomists for standard genome sequencing and annotation.</title>
        <authorList>
            <consortium name="The Broad Institute Genomics Platform"/>
            <consortium name="The Broad Institute Genome Sequencing Center for Infectious Disease"/>
            <person name="Wu L."/>
            <person name="Ma J."/>
        </authorList>
    </citation>
    <scope>NUCLEOTIDE SEQUENCE [LARGE SCALE GENOMIC DNA]</scope>
    <source>
        <strain evidence="2">CGMCC 1.12286</strain>
    </source>
</reference>
<sequence length="77" mass="9191">MLKDGYSLRRVHKRGRKAVEAHVDQCILSIHVMAYCAHAQTARVNRRWTRRRLSIHRQVFIVNFPPLNYPENEGFKF</sequence>
<evidence type="ECO:0000313" key="1">
    <source>
        <dbReference type="EMBL" id="MFD1674391.1"/>
    </source>
</evidence>
<gene>
    <name evidence="1" type="ORF">ACFSB2_06690</name>
</gene>
<name>A0ABW4JFF8_9BACL</name>
<dbReference type="EMBL" id="JBHUCX010000020">
    <property type="protein sequence ID" value="MFD1674391.1"/>
    <property type="molecule type" value="Genomic_DNA"/>
</dbReference>
<protein>
    <submittedName>
        <fullName evidence="1">Uncharacterized protein</fullName>
    </submittedName>
</protein>
<dbReference type="Proteomes" id="UP001597079">
    <property type="component" value="Unassembled WGS sequence"/>
</dbReference>
<proteinExistence type="predicted"/>
<accession>A0ABW4JFF8</accession>
<keyword evidence="2" id="KW-1185">Reference proteome</keyword>
<organism evidence="1 2">
    <name type="scientific">Alicyclobacillus fodiniaquatilis</name>
    <dbReference type="NCBI Taxonomy" id="1661150"/>
    <lineage>
        <taxon>Bacteria</taxon>
        <taxon>Bacillati</taxon>
        <taxon>Bacillota</taxon>
        <taxon>Bacilli</taxon>
        <taxon>Bacillales</taxon>
        <taxon>Alicyclobacillaceae</taxon>
        <taxon>Alicyclobacillus</taxon>
    </lineage>
</organism>
<dbReference type="RefSeq" id="WP_377942262.1">
    <property type="nucleotide sequence ID" value="NZ_JBHUCX010000020.1"/>
</dbReference>
<evidence type="ECO:0000313" key="2">
    <source>
        <dbReference type="Proteomes" id="UP001597079"/>
    </source>
</evidence>
<comment type="caution">
    <text evidence="1">The sequence shown here is derived from an EMBL/GenBank/DDBJ whole genome shotgun (WGS) entry which is preliminary data.</text>
</comment>